<reference evidence="1" key="1">
    <citation type="submission" date="2022-10" db="EMBL/GenBank/DDBJ databases">
        <title>Culturing micro-colonial fungi from biological soil crusts in the Mojave desert and describing Neophaeococcomyces mojavensis, and introducing the new genera and species Taxawa tesnikishii.</title>
        <authorList>
            <person name="Kurbessoian T."/>
            <person name="Stajich J.E."/>
        </authorList>
    </citation>
    <scope>NUCLEOTIDE SEQUENCE</scope>
    <source>
        <strain evidence="1">JES_112</strain>
    </source>
</reference>
<keyword evidence="2" id="KW-1185">Reference proteome</keyword>
<gene>
    <name evidence="1" type="ORF">H2198_003181</name>
</gene>
<accession>A0ACC3ABY5</accession>
<dbReference type="Proteomes" id="UP001172386">
    <property type="component" value="Unassembled WGS sequence"/>
</dbReference>
<evidence type="ECO:0000313" key="1">
    <source>
        <dbReference type="EMBL" id="KAJ9659305.1"/>
    </source>
</evidence>
<sequence length="255" mass="29194">MPNNRLSVLLETFDKKPRHSKSASSLATISVDKSQAPTTQWRKSDHSKSRERLNIMQEYHFKPLPPAPQKQHEQSRLPPQHRRLPTPVKPVTQLRASTAPTMDPPDELFLKMIRRRSANARLEEQRIQAEKRVYGEEEIMSVAIASALPPHYFDMPPACASPDSLLRPLAHVSTDPPSNSRGTITKFRDEELFSHVGDSLNLQIDETIAQYVMLKISEPTPTRTRSISPMSATVSPINDIDHLYLERRRRKQKKR</sequence>
<protein>
    <submittedName>
        <fullName evidence="1">Uncharacterized protein</fullName>
    </submittedName>
</protein>
<name>A0ACC3ABY5_9EURO</name>
<comment type="caution">
    <text evidence="1">The sequence shown here is derived from an EMBL/GenBank/DDBJ whole genome shotgun (WGS) entry which is preliminary data.</text>
</comment>
<evidence type="ECO:0000313" key="2">
    <source>
        <dbReference type="Proteomes" id="UP001172386"/>
    </source>
</evidence>
<organism evidence="1 2">
    <name type="scientific">Neophaeococcomyces mojaviensis</name>
    <dbReference type="NCBI Taxonomy" id="3383035"/>
    <lineage>
        <taxon>Eukaryota</taxon>
        <taxon>Fungi</taxon>
        <taxon>Dikarya</taxon>
        <taxon>Ascomycota</taxon>
        <taxon>Pezizomycotina</taxon>
        <taxon>Eurotiomycetes</taxon>
        <taxon>Chaetothyriomycetidae</taxon>
        <taxon>Chaetothyriales</taxon>
        <taxon>Chaetothyriales incertae sedis</taxon>
        <taxon>Neophaeococcomyces</taxon>
    </lineage>
</organism>
<proteinExistence type="predicted"/>
<dbReference type="EMBL" id="JAPDRQ010000041">
    <property type="protein sequence ID" value="KAJ9659305.1"/>
    <property type="molecule type" value="Genomic_DNA"/>
</dbReference>